<sequence length="222" mass="25176">MKQLLIKIKKYSELVCESCGGHDFREQEDYLECENCHSIYKKNSLQKRTIYRQSVIRWSGLVGVFLLMSLLGFFFIFYSTKGTQASKVSYSDVGPGKPYKTVKEKEASDRLSAEIEADAKWGLEHLDLTGVWTTYYFNSIQVTTAQFSDKANSPTTYTNGMLFSELVKKVGKPKSEEDYGNGRNQADFFYHGTDKKGGKWTIAVFIVYDVKSGMITGKDVMG</sequence>
<dbReference type="EMBL" id="AZSI01000161">
    <property type="protein sequence ID" value="KEY61534.1"/>
    <property type="molecule type" value="Genomic_DNA"/>
</dbReference>
<dbReference type="Proteomes" id="UP000028401">
    <property type="component" value="Unassembled WGS sequence"/>
</dbReference>
<keyword evidence="1" id="KW-1133">Transmembrane helix</keyword>
<comment type="caution">
    <text evidence="2">The sequence shown here is derived from an EMBL/GenBank/DDBJ whole genome shotgun (WGS) entry which is preliminary data.</text>
</comment>
<dbReference type="AlphaFoldDB" id="A0A084A8A5"/>
<dbReference type="PATRIC" id="fig|1415168.3.peg.2482"/>
<proteinExistence type="predicted"/>
<keyword evidence="1" id="KW-0472">Membrane</keyword>
<feature type="transmembrane region" description="Helical" evidence="1">
    <location>
        <begin position="55"/>
        <end position="78"/>
    </location>
</feature>
<organism evidence="2 3">
    <name type="scientific">Lactococcus cremoris subsp. cremoris GE214</name>
    <dbReference type="NCBI Taxonomy" id="1415168"/>
    <lineage>
        <taxon>Bacteria</taxon>
        <taxon>Bacillati</taxon>
        <taxon>Bacillota</taxon>
        <taxon>Bacilli</taxon>
        <taxon>Lactobacillales</taxon>
        <taxon>Streptococcaceae</taxon>
        <taxon>Lactococcus</taxon>
        <taxon>Lactococcus cremoris subsp. cremoris</taxon>
    </lineage>
</organism>
<name>A0A084A8A5_LACLC</name>
<evidence type="ECO:0000313" key="2">
    <source>
        <dbReference type="EMBL" id="KEY61534.1"/>
    </source>
</evidence>
<dbReference type="RefSeq" id="WP_042748870.1">
    <property type="nucleotide sequence ID" value="NZ_AZSI01000161.1"/>
</dbReference>
<keyword evidence="1" id="KW-0812">Transmembrane</keyword>
<evidence type="ECO:0000256" key="1">
    <source>
        <dbReference type="SAM" id="Phobius"/>
    </source>
</evidence>
<accession>A0A084A8A5</accession>
<protein>
    <submittedName>
        <fullName evidence="2">Uncharacterized protein</fullName>
    </submittedName>
</protein>
<evidence type="ECO:0000313" key="3">
    <source>
        <dbReference type="Proteomes" id="UP000028401"/>
    </source>
</evidence>
<gene>
    <name evidence="2" type="ORF">U725_02418</name>
</gene>
<reference evidence="2 3" key="1">
    <citation type="submission" date="2014-06" db="EMBL/GenBank/DDBJ databases">
        <title>Draft genome sequence of the putrescine producing strain Lactococcus lactis subsp cremoris GE214.</title>
        <authorList>
            <person name="Ladero V."/>
            <person name="Linares D.M."/>
            <person name="del Rio B."/>
            <person name="Mayo B."/>
            <person name="Martin M.C."/>
            <person name="Fernandez M."/>
            <person name="Alvarez M.A."/>
        </authorList>
    </citation>
    <scope>NUCLEOTIDE SEQUENCE [LARGE SCALE GENOMIC DNA]</scope>
    <source>
        <strain evidence="2 3">GE214</strain>
    </source>
</reference>